<dbReference type="HOGENOM" id="CLU_1021064_0_0_1"/>
<dbReference type="InParanoid" id="D0MRQ1"/>
<evidence type="ECO:0000313" key="1">
    <source>
        <dbReference type="EMBL" id="EEY58170.1"/>
    </source>
</evidence>
<dbReference type="RefSeq" id="XP_002909356.1">
    <property type="nucleotide sequence ID" value="XM_002909310.1"/>
</dbReference>
<dbReference type="AlphaFoldDB" id="D0MRQ1"/>
<protein>
    <submittedName>
        <fullName evidence="1">Uncharacterized protein</fullName>
    </submittedName>
</protein>
<proteinExistence type="predicted"/>
<dbReference type="Proteomes" id="UP000006643">
    <property type="component" value="Unassembled WGS sequence"/>
</dbReference>
<gene>
    <name evidence="1" type="ORF">PITG_00793</name>
</gene>
<evidence type="ECO:0000313" key="2">
    <source>
        <dbReference type="Proteomes" id="UP000006643"/>
    </source>
</evidence>
<keyword evidence="2" id="KW-1185">Reference proteome</keyword>
<name>D0MRQ1_PHYIT</name>
<dbReference type="KEGG" id="pif:PITG_00793"/>
<dbReference type="VEuPathDB" id="FungiDB:PITG_00793"/>
<sequence>MSSPLWSSLQRLTCTSYAVEKEERWPPLLDGLDENEPAAVEQVLLPRVLYSTNQTTEKTKESEAAATNAETAGILVPATSDSSLSLPSPKVALPNPPEYHPLAKARNIAAADVMYDSSIRWEVFKLPDERARDEIEDTSNVAEAATTRNTGFLAVWGAGLADGLDGSCTTNEQSRHNQEVYQATCRSMEGLRSYPLQPGVYVVGVTDDRRLEHCFVLRVYETIRERQIFDQCMYRDFMIVPKKKMNLATRSGYLGCAFTLPKMRYMRHQIRCY</sequence>
<dbReference type="GeneID" id="9472668"/>
<reference evidence="2" key="1">
    <citation type="journal article" date="2009" name="Nature">
        <title>Genome sequence and analysis of the Irish potato famine pathogen Phytophthora infestans.</title>
        <authorList>
            <consortium name="The Broad Institute Genome Sequencing Platform"/>
            <person name="Haas B.J."/>
            <person name="Kamoun S."/>
            <person name="Zody M.C."/>
            <person name="Jiang R.H."/>
            <person name="Handsaker R.E."/>
            <person name="Cano L.M."/>
            <person name="Grabherr M."/>
            <person name="Kodira C.D."/>
            <person name="Raffaele S."/>
            <person name="Torto-Alalibo T."/>
            <person name="Bozkurt T.O."/>
            <person name="Ah-Fong A.M."/>
            <person name="Alvarado L."/>
            <person name="Anderson V.L."/>
            <person name="Armstrong M.R."/>
            <person name="Avrova A."/>
            <person name="Baxter L."/>
            <person name="Beynon J."/>
            <person name="Boevink P.C."/>
            <person name="Bollmann S.R."/>
            <person name="Bos J.I."/>
            <person name="Bulone V."/>
            <person name="Cai G."/>
            <person name="Cakir C."/>
            <person name="Carrington J.C."/>
            <person name="Chawner M."/>
            <person name="Conti L."/>
            <person name="Costanzo S."/>
            <person name="Ewan R."/>
            <person name="Fahlgren N."/>
            <person name="Fischbach M.A."/>
            <person name="Fugelstad J."/>
            <person name="Gilroy E.M."/>
            <person name="Gnerre S."/>
            <person name="Green P.J."/>
            <person name="Grenville-Briggs L.J."/>
            <person name="Griffith J."/>
            <person name="Grunwald N.J."/>
            <person name="Horn K."/>
            <person name="Horner N.R."/>
            <person name="Hu C.H."/>
            <person name="Huitema E."/>
            <person name="Jeong D.H."/>
            <person name="Jones A.M."/>
            <person name="Jones J.D."/>
            <person name="Jones R.W."/>
            <person name="Karlsson E.K."/>
            <person name="Kunjeti S.G."/>
            <person name="Lamour K."/>
            <person name="Liu Z."/>
            <person name="Ma L."/>
            <person name="Maclean D."/>
            <person name="Chibucos M.C."/>
            <person name="McDonald H."/>
            <person name="McWalters J."/>
            <person name="Meijer H.J."/>
            <person name="Morgan W."/>
            <person name="Morris P.F."/>
            <person name="Munro C.A."/>
            <person name="O'Neill K."/>
            <person name="Ospina-Giraldo M."/>
            <person name="Pinzon A."/>
            <person name="Pritchard L."/>
            <person name="Ramsahoye B."/>
            <person name="Ren Q."/>
            <person name="Restrepo S."/>
            <person name="Roy S."/>
            <person name="Sadanandom A."/>
            <person name="Savidor A."/>
            <person name="Schornack S."/>
            <person name="Schwartz D.C."/>
            <person name="Schumann U.D."/>
            <person name="Schwessinger B."/>
            <person name="Seyer L."/>
            <person name="Sharpe T."/>
            <person name="Silvar C."/>
            <person name="Song J."/>
            <person name="Studholme D.J."/>
            <person name="Sykes S."/>
            <person name="Thines M."/>
            <person name="van de Vondervoort P.J."/>
            <person name="Phuntumart V."/>
            <person name="Wawra S."/>
            <person name="Weide R."/>
            <person name="Win J."/>
            <person name="Young C."/>
            <person name="Zhou S."/>
            <person name="Fry W."/>
            <person name="Meyers B.C."/>
            <person name="van West P."/>
            <person name="Ristaino J."/>
            <person name="Govers F."/>
            <person name="Birch P.R."/>
            <person name="Whisson S.C."/>
            <person name="Judelson H.S."/>
            <person name="Nusbaum C."/>
        </authorList>
    </citation>
    <scope>NUCLEOTIDE SEQUENCE [LARGE SCALE GENOMIC DNA]</scope>
    <source>
        <strain evidence="2">T30-4</strain>
    </source>
</reference>
<dbReference type="EMBL" id="DS028118">
    <property type="protein sequence ID" value="EEY58170.1"/>
    <property type="molecule type" value="Genomic_DNA"/>
</dbReference>
<accession>D0MRQ1</accession>
<organism evidence="1 2">
    <name type="scientific">Phytophthora infestans (strain T30-4)</name>
    <name type="common">Potato late blight agent</name>
    <dbReference type="NCBI Taxonomy" id="403677"/>
    <lineage>
        <taxon>Eukaryota</taxon>
        <taxon>Sar</taxon>
        <taxon>Stramenopiles</taxon>
        <taxon>Oomycota</taxon>
        <taxon>Peronosporomycetes</taxon>
        <taxon>Peronosporales</taxon>
        <taxon>Peronosporaceae</taxon>
        <taxon>Phytophthora</taxon>
    </lineage>
</organism>